<dbReference type="Proteomes" id="UP001221142">
    <property type="component" value="Unassembled WGS sequence"/>
</dbReference>
<organism evidence="6 7">
    <name type="scientific">Roridomyces roridus</name>
    <dbReference type="NCBI Taxonomy" id="1738132"/>
    <lineage>
        <taxon>Eukaryota</taxon>
        <taxon>Fungi</taxon>
        <taxon>Dikarya</taxon>
        <taxon>Basidiomycota</taxon>
        <taxon>Agaricomycotina</taxon>
        <taxon>Agaricomycetes</taxon>
        <taxon>Agaricomycetidae</taxon>
        <taxon>Agaricales</taxon>
        <taxon>Marasmiineae</taxon>
        <taxon>Mycenaceae</taxon>
        <taxon>Roridomyces</taxon>
    </lineage>
</organism>
<sequence length="443" mass="49506">MHPSLQIRQIGSLPSPIKALATSAASGILAHLHELLNELDKAPVSHINPCIPAFYVHLDVQDLPHLREKQKTRPYTHLHPEPPWMRLDEINTKRAPGLKPTADIMRMAFLRLILGFCPDPRPSSFTSQPRIRELVAAGWAAAVKNPYGKSHPLTGDCDWCWGHDERSGIGYLEDHSPGHFSGPHSVLVHLGITLLHFANHPSLAPHLASHGIVDILSSALGVFGESVSSRMTPVISWTLSRLLVYMDIFPCMTRVKEGLDGGLLRAIVLSCISDHSVLSNLRAALDDVEPLTHSDTFRDSKIFETWQVFVQVATERLDLLEKFDRGEIGQTRACDYIECTSPIKEDADLLRCSRCRSAFYCSKECQSQDWIPGHKKPCESLLQRETELAFLAPELKFLRATLNHDYEHARADITAVHTRVLETEPNALCAVMMFDYCRVGASP</sequence>
<evidence type="ECO:0000256" key="4">
    <source>
        <dbReference type="PROSITE-ProRule" id="PRU00134"/>
    </source>
</evidence>
<dbReference type="Gene3D" id="6.10.140.2220">
    <property type="match status" value="1"/>
</dbReference>
<evidence type="ECO:0000256" key="3">
    <source>
        <dbReference type="ARBA" id="ARBA00022833"/>
    </source>
</evidence>
<keyword evidence="1" id="KW-0479">Metal-binding</keyword>
<accession>A0AAD7BN80</accession>
<dbReference type="PROSITE" id="PS50865">
    <property type="entry name" value="ZF_MYND_2"/>
    <property type="match status" value="1"/>
</dbReference>
<keyword evidence="3" id="KW-0862">Zinc</keyword>
<dbReference type="AlphaFoldDB" id="A0AAD7BN80"/>
<dbReference type="Pfam" id="PF01753">
    <property type="entry name" value="zf-MYND"/>
    <property type="match status" value="1"/>
</dbReference>
<evidence type="ECO:0000313" key="7">
    <source>
        <dbReference type="Proteomes" id="UP001221142"/>
    </source>
</evidence>
<evidence type="ECO:0000313" key="6">
    <source>
        <dbReference type="EMBL" id="KAJ7625971.1"/>
    </source>
</evidence>
<comment type="caution">
    <text evidence="6">The sequence shown here is derived from an EMBL/GenBank/DDBJ whole genome shotgun (WGS) entry which is preliminary data.</text>
</comment>
<protein>
    <recommendedName>
        <fullName evidence="5">MYND-type domain-containing protein</fullName>
    </recommendedName>
</protein>
<dbReference type="EMBL" id="JARKIF010000012">
    <property type="protein sequence ID" value="KAJ7625971.1"/>
    <property type="molecule type" value="Genomic_DNA"/>
</dbReference>
<proteinExistence type="predicted"/>
<evidence type="ECO:0000256" key="1">
    <source>
        <dbReference type="ARBA" id="ARBA00022723"/>
    </source>
</evidence>
<evidence type="ECO:0000256" key="2">
    <source>
        <dbReference type="ARBA" id="ARBA00022771"/>
    </source>
</evidence>
<dbReference type="SUPFAM" id="SSF144232">
    <property type="entry name" value="HIT/MYND zinc finger-like"/>
    <property type="match status" value="1"/>
</dbReference>
<dbReference type="GO" id="GO:0008270">
    <property type="term" value="F:zinc ion binding"/>
    <property type="evidence" value="ECO:0007669"/>
    <property type="project" value="UniProtKB-KW"/>
</dbReference>
<evidence type="ECO:0000259" key="5">
    <source>
        <dbReference type="PROSITE" id="PS50865"/>
    </source>
</evidence>
<dbReference type="InterPro" id="IPR002893">
    <property type="entry name" value="Znf_MYND"/>
</dbReference>
<keyword evidence="7" id="KW-1185">Reference proteome</keyword>
<feature type="domain" description="MYND-type" evidence="5">
    <location>
        <begin position="339"/>
        <end position="378"/>
    </location>
</feature>
<keyword evidence="2 4" id="KW-0863">Zinc-finger</keyword>
<reference evidence="6" key="1">
    <citation type="submission" date="2023-03" db="EMBL/GenBank/DDBJ databases">
        <title>Massive genome expansion in bonnet fungi (Mycena s.s.) driven by repeated elements and novel gene families across ecological guilds.</title>
        <authorList>
            <consortium name="Lawrence Berkeley National Laboratory"/>
            <person name="Harder C.B."/>
            <person name="Miyauchi S."/>
            <person name="Viragh M."/>
            <person name="Kuo A."/>
            <person name="Thoen E."/>
            <person name="Andreopoulos B."/>
            <person name="Lu D."/>
            <person name="Skrede I."/>
            <person name="Drula E."/>
            <person name="Henrissat B."/>
            <person name="Morin E."/>
            <person name="Kohler A."/>
            <person name="Barry K."/>
            <person name="LaButti K."/>
            <person name="Morin E."/>
            <person name="Salamov A."/>
            <person name="Lipzen A."/>
            <person name="Mereny Z."/>
            <person name="Hegedus B."/>
            <person name="Baldrian P."/>
            <person name="Stursova M."/>
            <person name="Weitz H."/>
            <person name="Taylor A."/>
            <person name="Grigoriev I.V."/>
            <person name="Nagy L.G."/>
            <person name="Martin F."/>
            <person name="Kauserud H."/>
        </authorList>
    </citation>
    <scope>NUCLEOTIDE SEQUENCE</scope>
    <source>
        <strain evidence="6">9284</strain>
    </source>
</reference>
<gene>
    <name evidence="6" type="ORF">FB45DRAFT_1084783</name>
</gene>
<name>A0AAD7BN80_9AGAR</name>